<keyword evidence="2" id="KW-1185">Reference proteome</keyword>
<dbReference type="AlphaFoldDB" id="A0A8J2HCF2"/>
<proteinExistence type="predicted"/>
<dbReference type="Proteomes" id="UP000786811">
    <property type="component" value="Unassembled WGS sequence"/>
</dbReference>
<sequence>MFRTKCVLTKLRKTLTKDLTYSQKEFIDELLGIKSRLKYQQVIDNVKLLGEPDVHKLTQEQYLAFQRRHIFLDRKVVVQHYDRAVVNRQVLHSNRYEKCQKRNNRCVRLINNEVFQIESFIVFELNDETHCYAIGWYFQKCQQPIIAGRRLKHMLMVERGINCLGVAYPSEIIERVTILPIENSSNYVACIHPNRFDMFQNKKIRYQFNSRHFRRHLFDH</sequence>
<evidence type="ECO:0000313" key="1">
    <source>
        <dbReference type="EMBL" id="CAG5093176.1"/>
    </source>
</evidence>
<accession>A0A8J2HCF2</accession>
<comment type="caution">
    <text evidence="1">The sequence shown here is derived from an EMBL/GenBank/DDBJ whole genome shotgun (WGS) entry which is preliminary data.</text>
</comment>
<protein>
    <submittedName>
        <fullName evidence="1">Uncharacterized protein</fullName>
    </submittedName>
</protein>
<evidence type="ECO:0000313" key="2">
    <source>
        <dbReference type="Proteomes" id="UP000786811"/>
    </source>
</evidence>
<reference evidence="1" key="1">
    <citation type="submission" date="2021-04" db="EMBL/GenBank/DDBJ databases">
        <authorList>
            <person name="Chebbi M.A.C M."/>
        </authorList>
    </citation>
    <scope>NUCLEOTIDE SEQUENCE</scope>
</reference>
<gene>
    <name evidence="1" type="ORF">HICCMSTLAB_LOCUS6647</name>
</gene>
<name>A0A8J2HCF2_COTCN</name>
<dbReference type="EMBL" id="CAJNRD030001120">
    <property type="protein sequence ID" value="CAG5093176.1"/>
    <property type="molecule type" value="Genomic_DNA"/>
</dbReference>
<organism evidence="1 2">
    <name type="scientific">Cotesia congregata</name>
    <name type="common">Parasitoid wasp</name>
    <name type="synonym">Apanteles congregatus</name>
    <dbReference type="NCBI Taxonomy" id="51543"/>
    <lineage>
        <taxon>Eukaryota</taxon>
        <taxon>Metazoa</taxon>
        <taxon>Ecdysozoa</taxon>
        <taxon>Arthropoda</taxon>
        <taxon>Hexapoda</taxon>
        <taxon>Insecta</taxon>
        <taxon>Pterygota</taxon>
        <taxon>Neoptera</taxon>
        <taxon>Endopterygota</taxon>
        <taxon>Hymenoptera</taxon>
        <taxon>Apocrita</taxon>
        <taxon>Ichneumonoidea</taxon>
        <taxon>Braconidae</taxon>
        <taxon>Microgastrinae</taxon>
        <taxon>Cotesia</taxon>
    </lineage>
</organism>